<proteinExistence type="predicted"/>
<protein>
    <submittedName>
        <fullName evidence="1">Uncharacterized protein</fullName>
    </submittedName>
</protein>
<name>A0A554LKA9_9BACT</name>
<evidence type="ECO:0000313" key="2">
    <source>
        <dbReference type="Proteomes" id="UP000315589"/>
    </source>
</evidence>
<organism evidence="1 2">
    <name type="scientific">Candidatus Berkelbacteria bacterium Licking1014_85</name>
    <dbReference type="NCBI Taxonomy" id="2017148"/>
    <lineage>
        <taxon>Bacteria</taxon>
        <taxon>Candidatus Berkelbacteria</taxon>
    </lineage>
</organism>
<dbReference type="Proteomes" id="UP000315589">
    <property type="component" value="Unassembled WGS sequence"/>
</dbReference>
<evidence type="ECO:0000313" key="1">
    <source>
        <dbReference type="EMBL" id="TSC93316.1"/>
    </source>
</evidence>
<gene>
    <name evidence="1" type="ORF">CEN91_251</name>
</gene>
<reference evidence="1 2" key="1">
    <citation type="submission" date="2017-07" db="EMBL/GenBank/DDBJ databases">
        <title>Mechanisms for carbon and nitrogen cycling indicate functional differentiation within the Candidate Phyla Radiation.</title>
        <authorList>
            <person name="Danczak R.E."/>
            <person name="Johnston M.D."/>
            <person name="Kenah C."/>
            <person name="Slattery M."/>
            <person name="Wrighton K.C."/>
            <person name="Wilkins M.J."/>
        </authorList>
    </citation>
    <scope>NUCLEOTIDE SEQUENCE [LARGE SCALE GENOMIC DNA]</scope>
    <source>
        <strain evidence="1">Licking1014_85</strain>
    </source>
</reference>
<sequence length="122" mass="14145">MAKSYRVELGPADLQSSLYLPNLTFYITYLSETLAEVALTPCFTYRRIIHQPIRVGEPFPDLYVESGRKYPIFDMSAYRVRRIVPVRTNILRKALVIAKQCYPTLGPLTWVKTFSLSQRIKI</sequence>
<accession>A0A554LKA9</accession>
<dbReference type="EMBL" id="VMGI01000029">
    <property type="protein sequence ID" value="TSC93316.1"/>
    <property type="molecule type" value="Genomic_DNA"/>
</dbReference>
<dbReference type="AlphaFoldDB" id="A0A554LKA9"/>
<comment type="caution">
    <text evidence="1">The sequence shown here is derived from an EMBL/GenBank/DDBJ whole genome shotgun (WGS) entry which is preliminary data.</text>
</comment>